<dbReference type="STRING" id="56780.SYN_02401"/>
<evidence type="ECO:0000313" key="2">
    <source>
        <dbReference type="EMBL" id="ABC78755.1"/>
    </source>
</evidence>
<gene>
    <name evidence="2" type="ORF">SYN_02401</name>
</gene>
<keyword evidence="1" id="KW-0812">Transmembrane</keyword>
<name>Q2LXE5_SYNAS</name>
<dbReference type="InParanoid" id="Q2LXE5"/>
<reference evidence="2 3" key="1">
    <citation type="journal article" date="2007" name="Proc. Natl. Acad. Sci. U.S.A.">
        <title>The genome of Syntrophus aciditrophicus: life at the thermodynamic limit of microbial growth.</title>
        <authorList>
            <person name="McInerney M.J."/>
            <person name="Rohlin L."/>
            <person name="Mouttaki H."/>
            <person name="Kim U."/>
            <person name="Krupp R.S."/>
            <person name="Rios-Hernandez L."/>
            <person name="Sieber J."/>
            <person name="Struchtemeyer C.G."/>
            <person name="Bhattacharyya A."/>
            <person name="Campbell J.W."/>
            <person name="Gunsalus R.P."/>
        </authorList>
    </citation>
    <scope>NUCLEOTIDE SEQUENCE [LARGE SCALE GENOMIC DNA]</scope>
    <source>
        <strain evidence="2 3">SB</strain>
    </source>
</reference>
<keyword evidence="1" id="KW-0472">Membrane</keyword>
<feature type="transmembrane region" description="Helical" evidence="1">
    <location>
        <begin position="7"/>
        <end position="23"/>
    </location>
</feature>
<dbReference type="AlphaFoldDB" id="Q2LXE5"/>
<keyword evidence="1" id="KW-1133">Transmembrane helix</keyword>
<evidence type="ECO:0000256" key="1">
    <source>
        <dbReference type="SAM" id="Phobius"/>
    </source>
</evidence>
<feature type="transmembrane region" description="Helical" evidence="1">
    <location>
        <begin position="29"/>
        <end position="47"/>
    </location>
</feature>
<protein>
    <submittedName>
        <fullName evidence="2">Hypothetical membrane protein</fullName>
    </submittedName>
</protein>
<sequence length="57" mass="6788">MNRWDKIIYACFFFIIAVAGSLIGGSAEFPKWIFIILFIMLILYLLNKDKIDRNFRK</sequence>
<accession>Q2LXE5</accession>
<dbReference type="Proteomes" id="UP000001933">
    <property type="component" value="Chromosome"/>
</dbReference>
<proteinExistence type="predicted"/>
<evidence type="ECO:0000313" key="3">
    <source>
        <dbReference type="Proteomes" id="UP000001933"/>
    </source>
</evidence>
<dbReference type="EMBL" id="CP000252">
    <property type="protein sequence ID" value="ABC78755.1"/>
    <property type="molecule type" value="Genomic_DNA"/>
</dbReference>
<dbReference type="HOGENOM" id="CLU_2994997_0_0_7"/>
<keyword evidence="3" id="KW-1185">Reference proteome</keyword>
<dbReference type="KEGG" id="sat:SYN_02401"/>
<organism evidence="2 3">
    <name type="scientific">Syntrophus aciditrophicus (strain SB)</name>
    <dbReference type="NCBI Taxonomy" id="56780"/>
    <lineage>
        <taxon>Bacteria</taxon>
        <taxon>Pseudomonadati</taxon>
        <taxon>Thermodesulfobacteriota</taxon>
        <taxon>Syntrophia</taxon>
        <taxon>Syntrophales</taxon>
        <taxon>Syntrophaceae</taxon>
        <taxon>Syntrophus</taxon>
    </lineage>
</organism>